<name>A0A9P0GXF0_NEZVI</name>
<evidence type="ECO:0000256" key="6">
    <source>
        <dbReference type="ARBA" id="ARBA00023136"/>
    </source>
</evidence>
<gene>
    <name evidence="11" type="ORF">NEZAVI_LOCUS2397</name>
</gene>
<evidence type="ECO:0000256" key="3">
    <source>
        <dbReference type="ARBA" id="ARBA00022729"/>
    </source>
</evidence>
<feature type="repeat" description="Cys-rich GLG1" evidence="8">
    <location>
        <begin position="892"/>
        <end position="954"/>
    </location>
</feature>
<feature type="chain" id="PRO_5040512589" description="Golgi apparatus protein 1" evidence="10">
    <location>
        <begin position="18"/>
        <end position="1091"/>
    </location>
</feature>
<feature type="repeat" description="Cys-rich GLG1" evidence="8">
    <location>
        <begin position="257"/>
        <end position="323"/>
    </location>
</feature>
<feature type="transmembrane region" description="Helical" evidence="9">
    <location>
        <begin position="1059"/>
        <end position="1082"/>
    </location>
</feature>
<keyword evidence="6 9" id="KW-0472">Membrane</keyword>
<dbReference type="GO" id="GO:0017134">
    <property type="term" value="F:fibroblast growth factor binding"/>
    <property type="evidence" value="ECO:0007669"/>
    <property type="project" value="TreeGrafter"/>
</dbReference>
<dbReference type="Pfam" id="PF00839">
    <property type="entry name" value="Cys_rich_FGFR"/>
    <property type="match status" value="13"/>
</dbReference>
<dbReference type="Proteomes" id="UP001152798">
    <property type="component" value="Chromosome 1"/>
</dbReference>
<keyword evidence="4" id="KW-0677">Repeat</keyword>
<keyword evidence="7" id="KW-0325">Glycoprotein</keyword>
<dbReference type="InterPro" id="IPR001893">
    <property type="entry name" value="Cys-rich_GLG1_repeat"/>
</dbReference>
<comment type="subcellular location">
    <subcellularLocation>
        <location evidence="1">Membrane</location>
        <topology evidence="1">Single-pass type I membrane protein</topology>
    </subcellularLocation>
</comment>
<proteinExistence type="predicted"/>
<dbReference type="EMBL" id="OV725077">
    <property type="protein sequence ID" value="CAH1391364.1"/>
    <property type="molecule type" value="Genomic_DNA"/>
</dbReference>
<feature type="signal peptide" evidence="10">
    <location>
        <begin position="1"/>
        <end position="17"/>
    </location>
</feature>
<feature type="repeat" description="Cys-rich GLG1" evidence="8">
    <location>
        <begin position="580"/>
        <end position="641"/>
    </location>
</feature>
<feature type="repeat" description="Cys-rich GLG1" evidence="8">
    <location>
        <begin position="709"/>
        <end position="769"/>
    </location>
</feature>
<keyword evidence="5 9" id="KW-1133">Transmembrane helix</keyword>
<dbReference type="AlphaFoldDB" id="A0A9P0GXF0"/>
<evidence type="ECO:0000256" key="8">
    <source>
        <dbReference type="PROSITE-ProRule" id="PRU00622"/>
    </source>
</evidence>
<evidence type="ECO:0000256" key="1">
    <source>
        <dbReference type="ARBA" id="ARBA00004479"/>
    </source>
</evidence>
<dbReference type="InterPro" id="IPR039728">
    <property type="entry name" value="GLG1"/>
</dbReference>
<evidence type="ECO:0000256" key="7">
    <source>
        <dbReference type="ARBA" id="ARBA00023180"/>
    </source>
</evidence>
<sequence>MYYCSFILLCLCYLTVSQNIVANSAASSRFMNFNEIEKTGKCKILSSMCGNVSDDLDALDCAFSYKERTNRISNPIDEQCQHVIWNYTAELLKDSKLQQLVKHYCSGNAIYDNCMQVPKSHFLTCLVDKLNDYPYSPDCSKSIERLKFLTFVDQKFLFLYLESCQDEVSKFKCGRIPIQEGFSGSTTLSCLQHHLLNLQKPCQSQILRLSEVQAENIKYDQQLFKNCVDEQHFFCNDIHPGKGLMYLCLSQHKEEHRMSRDCKEELLRHEQLIAQDYQVSRGLVRACKEDIKLNRCRKSVSDDRDVRLAQILLCLENATKNGSNLVVPRCRDEMLAHRKMLLQDYRLSPEIVSTCANDIETFCKGIEFDGKTIHCLMEHSHARRKKNRVSDACQRQLELLVKETDAGEDWRVDPVLWNACQSVVSVGCSKYTPGDARVMSCLMEKLNTEIMTQECEVPLRQLQHFVVRDYKLDPPLYRACRDAAVKYCSAKSVWASSPLSTDPERGPLILPCLYNKAISPEYKLSQECIKELKRVMRQRAISVDLHPNIEMFCIEDLSKFCTTKTGKGEEILCLQDHLEELAPDCKAQVFNFTEVQAVNIELNPIIAANCKVVIEDLCGDIVAKKEQDIMDCLIDHKNDQLMRLHSKCRATVEHYQLINLKDYHFTLKFKRACKDHVSRFCPGARDKAEVVRCLSEVIRNETLQDSKPRISKECHQQLKTQLLQQRESIDLNPSLKKECAVDIGKFCSQIQPGNAKVIECLILHKYNLTGVCRARIFAVEKQDLTDSSTDYTLLNACKAMLQKYCNKTELSPLLCLKKYKYNSEFDYKCRSVVLRRIADQNTDSQLNPGLQADCKKDISLYCSKTFVDDRLDPKHAEDRVISCLKIQFRNGKLEAKCRNQVLNILHEAALNYNLNPLLTTLCSSEIKQLCETDGDNIGKGEVEECLKEALKNGQIKNTLCKIEIVELLEESKADVKADPHLYKSCIKDLAQYCSSVAEGNGRQLECLMKIAQETPHLLMKHCEETLKERIEMYKIIPEAKVESLSQLYGQVSHSPSKKYFIVVALTFIGMIFITGMFCGRAMRRSIAGKRK</sequence>
<keyword evidence="3 10" id="KW-0732">Signal</keyword>
<feature type="repeat" description="Cys-rich GLG1" evidence="8">
    <location>
        <begin position="325"/>
        <end position="384"/>
    </location>
</feature>
<dbReference type="PROSITE" id="PS51289">
    <property type="entry name" value="GLG1_C_RICH"/>
    <property type="match status" value="8"/>
</dbReference>
<evidence type="ECO:0000256" key="9">
    <source>
        <dbReference type="SAM" id="Phobius"/>
    </source>
</evidence>
<keyword evidence="2 9" id="KW-0812">Transmembrane</keyword>
<reference evidence="11" key="1">
    <citation type="submission" date="2022-01" db="EMBL/GenBank/DDBJ databases">
        <authorList>
            <person name="King R."/>
        </authorList>
    </citation>
    <scope>NUCLEOTIDE SEQUENCE</scope>
</reference>
<evidence type="ECO:0000313" key="11">
    <source>
        <dbReference type="EMBL" id="CAH1391364.1"/>
    </source>
</evidence>
<evidence type="ECO:0000256" key="2">
    <source>
        <dbReference type="ARBA" id="ARBA00022692"/>
    </source>
</evidence>
<feature type="repeat" description="Cys-rich GLG1" evidence="8">
    <location>
        <begin position="955"/>
        <end position="1015"/>
    </location>
</feature>
<dbReference type="InterPro" id="IPR017873">
    <property type="entry name" value="Cys-rich_GLG1_repeat_euk"/>
</dbReference>
<accession>A0A9P0GXF0</accession>
<evidence type="ECO:0008006" key="13">
    <source>
        <dbReference type="Google" id="ProtNLM"/>
    </source>
</evidence>
<protein>
    <recommendedName>
        <fullName evidence="13">Golgi apparatus protein 1</fullName>
    </recommendedName>
</protein>
<feature type="repeat" description="Cys-rich GLG1" evidence="8">
    <location>
        <begin position="643"/>
        <end position="702"/>
    </location>
</feature>
<dbReference type="OrthoDB" id="2015434at2759"/>
<evidence type="ECO:0000256" key="5">
    <source>
        <dbReference type="ARBA" id="ARBA00022989"/>
    </source>
</evidence>
<evidence type="ECO:0000256" key="10">
    <source>
        <dbReference type="SAM" id="SignalP"/>
    </source>
</evidence>
<dbReference type="PANTHER" id="PTHR11884:SF1">
    <property type="entry name" value="GOLGI APPARATUS PROTEIN 1"/>
    <property type="match status" value="1"/>
</dbReference>
<dbReference type="GO" id="GO:0000139">
    <property type="term" value="C:Golgi membrane"/>
    <property type="evidence" value="ECO:0007669"/>
    <property type="project" value="InterPro"/>
</dbReference>
<keyword evidence="12" id="KW-1185">Reference proteome</keyword>
<evidence type="ECO:0000256" key="4">
    <source>
        <dbReference type="ARBA" id="ARBA00022737"/>
    </source>
</evidence>
<organism evidence="11 12">
    <name type="scientific">Nezara viridula</name>
    <name type="common">Southern green stink bug</name>
    <name type="synonym">Cimex viridulus</name>
    <dbReference type="NCBI Taxonomy" id="85310"/>
    <lineage>
        <taxon>Eukaryota</taxon>
        <taxon>Metazoa</taxon>
        <taxon>Ecdysozoa</taxon>
        <taxon>Arthropoda</taxon>
        <taxon>Hexapoda</taxon>
        <taxon>Insecta</taxon>
        <taxon>Pterygota</taxon>
        <taxon>Neoptera</taxon>
        <taxon>Paraneoptera</taxon>
        <taxon>Hemiptera</taxon>
        <taxon>Heteroptera</taxon>
        <taxon>Panheteroptera</taxon>
        <taxon>Pentatomomorpha</taxon>
        <taxon>Pentatomoidea</taxon>
        <taxon>Pentatomidae</taxon>
        <taxon>Pentatominae</taxon>
        <taxon>Nezara</taxon>
    </lineage>
</organism>
<feature type="repeat" description="Cys-rich GLG1" evidence="8">
    <location>
        <begin position="388"/>
        <end position="450"/>
    </location>
</feature>
<evidence type="ECO:0000313" key="12">
    <source>
        <dbReference type="Proteomes" id="UP001152798"/>
    </source>
</evidence>
<dbReference type="PANTHER" id="PTHR11884">
    <property type="entry name" value="SELECTIN LIGAND RELATED"/>
    <property type="match status" value="1"/>
</dbReference>